<evidence type="ECO:0000313" key="1">
    <source>
        <dbReference type="EMBL" id="KAH3790770.1"/>
    </source>
</evidence>
<dbReference type="EMBL" id="JAIWYP010000008">
    <property type="protein sequence ID" value="KAH3790770.1"/>
    <property type="molecule type" value="Genomic_DNA"/>
</dbReference>
<protein>
    <submittedName>
        <fullName evidence="1">Uncharacterized protein</fullName>
    </submittedName>
</protein>
<reference evidence="1" key="1">
    <citation type="journal article" date="2019" name="bioRxiv">
        <title>The Genome of the Zebra Mussel, Dreissena polymorpha: A Resource for Invasive Species Research.</title>
        <authorList>
            <person name="McCartney M.A."/>
            <person name="Auch B."/>
            <person name="Kono T."/>
            <person name="Mallez S."/>
            <person name="Zhang Y."/>
            <person name="Obille A."/>
            <person name="Becker A."/>
            <person name="Abrahante J.E."/>
            <person name="Garbe J."/>
            <person name="Badalamenti J.P."/>
            <person name="Herman A."/>
            <person name="Mangelson H."/>
            <person name="Liachko I."/>
            <person name="Sullivan S."/>
            <person name="Sone E.D."/>
            <person name="Koren S."/>
            <person name="Silverstein K.A.T."/>
            <person name="Beckman K.B."/>
            <person name="Gohl D.M."/>
        </authorList>
    </citation>
    <scope>NUCLEOTIDE SEQUENCE</scope>
    <source>
        <strain evidence="1">Duluth1</strain>
        <tissue evidence="1">Whole animal</tissue>
    </source>
</reference>
<name>A0A9D4F6K1_DREPO</name>
<accession>A0A9D4F6K1</accession>
<keyword evidence="2" id="KW-1185">Reference proteome</keyword>
<evidence type="ECO:0000313" key="2">
    <source>
        <dbReference type="Proteomes" id="UP000828390"/>
    </source>
</evidence>
<organism evidence="1 2">
    <name type="scientific">Dreissena polymorpha</name>
    <name type="common">Zebra mussel</name>
    <name type="synonym">Mytilus polymorpha</name>
    <dbReference type="NCBI Taxonomy" id="45954"/>
    <lineage>
        <taxon>Eukaryota</taxon>
        <taxon>Metazoa</taxon>
        <taxon>Spiralia</taxon>
        <taxon>Lophotrochozoa</taxon>
        <taxon>Mollusca</taxon>
        <taxon>Bivalvia</taxon>
        <taxon>Autobranchia</taxon>
        <taxon>Heteroconchia</taxon>
        <taxon>Euheterodonta</taxon>
        <taxon>Imparidentia</taxon>
        <taxon>Neoheterodontei</taxon>
        <taxon>Myida</taxon>
        <taxon>Dreissenoidea</taxon>
        <taxon>Dreissenidae</taxon>
        <taxon>Dreissena</taxon>
    </lineage>
</organism>
<dbReference type="AlphaFoldDB" id="A0A9D4F6K1"/>
<sequence>MTEVTDPLYPDRYKLFNYSSAYVAAFCTSDADCPDSDCGNGELNNCVAVHGGGGGDGEMQCKFVHHGKRGIAIHYCGIQLSISC</sequence>
<comment type="caution">
    <text evidence="1">The sequence shown here is derived from an EMBL/GenBank/DDBJ whole genome shotgun (WGS) entry which is preliminary data.</text>
</comment>
<dbReference type="Proteomes" id="UP000828390">
    <property type="component" value="Unassembled WGS sequence"/>
</dbReference>
<gene>
    <name evidence="1" type="ORF">DPMN_168977</name>
</gene>
<proteinExistence type="predicted"/>
<reference evidence="1" key="2">
    <citation type="submission" date="2020-11" db="EMBL/GenBank/DDBJ databases">
        <authorList>
            <person name="McCartney M.A."/>
            <person name="Auch B."/>
            <person name="Kono T."/>
            <person name="Mallez S."/>
            <person name="Becker A."/>
            <person name="Gohl D.M."/>
            <person name="Silverstein K.A.T."/>
            <person name="Koren S."/>
            <person name="Bechman K.B."/>
            <person name="Herman A."/>
            <person name="Abrahante J.E."/>
            <person name="Garbe J."/>
        </authorList>
    </citation>
    <scope>NUCLEOTIDE SEQUENCE</scope>
    <source>
        <strain evidence="1">Duluth1</strain>
        <tissue evidence="1">Whole animal</tissue>
    </source>
</reference>